<dbReference type="SUPFAM" id="SSF54928">
    <property type="entry name" value="RNA-binding domain, RBD"/>
    <property type="match status" value="1"/>
</dbReference>
<sequence>MVMDTEAKLGMSLEDMIKANKKTNKAAKKKTPTKAKDAKKKKGGAATKKVVKVVKGGTTKKKKGGAGATNVVTIINRKTVKKGGKDITKRLSNAQATQGTSLKLFISNLDFGVTNKDLKELFGEFGPLKSHGVHFKQSGKSQGTADVVFRNRADGLRAMKQYQGRTLDGRVMQIQALNDLGASPGGATKKVLTSGKVVGKRRGGRGGRGGGSAMDMS</sequence>
<evidence type="ECO:0000256" key="2">
    <source>
        <dbReference type="PROSITE-ProRule" id="PRU00176"/>
    </source>
</evidence>
<evidence type="ECO:0000256" key="3">
    <source>
        <dbReference type="SAM" id="MobiDB-lite"/>
    </source>
</evidence>
<feature type="compositionally biased region" description="Basic residues" evidence="3">
    <location>
        <begin position="20"/>
        <end position="43"/>
    </location>
</feature>
<dbReference type="InterPro" id="IPR000504">
    <property type="entry name" value="RRM_dom"/>
</dbReference>
<dbReference type="PANTHER" id="PTHR19965:SF82">
    <property type="entry name" value="THO COMPLEX SUBUNIT 4"/>
    <property type="match status" value="1"/>
</dbReference>
<dbReference type="GO" id="GO:0003729">
    <property type="term" value="F:mRNA binding"/>
    <property type="evidence" value="ECO:0007669"/>
    <property type="project" value="TreeGrafter"/>
</dbReference>
<dbReference type="Pfam" id="PF00076">
    <property type="entry name" value="RRM_1"/>
    <property type="match status" value="1"/>
</dbReference>
<dbReference type="Gene3D" id="3.30.70.330">
    <property type="match status" value="1"/>
</dbReference>
<feature type="domain" description="RRM" evidence="4">
    <location>
        <begin position="102"/>
        <end position="179"/>
    </location>
</feature>
<dbReference type="GO" id="GO:0006406">
    <property type="term" value="P:mRNA export from nucleus"/>
    <property type="evidence" value="ECO:0007669"/>
    <property type="project" value="TreeGrafter"/>
</dbReference>
<evidence type="ECO:0000259" key="4">
    <source>
        <dbReference type="PROSITE" id="PS50102"/>
    </source>
</evidence>
<accession>A0A7S2YYN6</accession>
<dbReference type="GO" id="GO:0005634">
    <property type="term" value="C:nucleus"/>
    <property type="evidence" value="ECO:0007669"/>
    <property type="project" value="TreeGrafter"/>
</dbReference>
<gene>
    <name evidence="5" type="ORF">CLAU1311_LOCUS1582</name>
</gene>
<evidence type="ECO:0000256" key="1">
    <source>
        <dbReference type="ARBA" id="ARBA00022884"/>
    </source>
</evidence>
<keyword evidence="1 2" id="KW-0694">RNA-binding</keyword>
<dbReference type="PROSITE" id="PS50102">
    <property type="entry name" value="RRM"/>
    <property type="match status" value="1"/>
</dbReference>
<dbReference type="InterPro" id="IPR051229">
    <property type="entry name" value="ALYREF_mRNA_export"/>
</dbReference>
<reference evidence="5" key="1">
    <citation type="submission" date="2021-01" db="EMBL/GenBank/DDBJ databases">
        <authorList>
            <person name="Corre E."/>
            <person name="Pelletier E."/>
            <person name="Niang G."/>
            <person name="Scheremetjew M."/>
            <person name="Finn R."/>
            <person name="Kale V."/>
            <person name="Holt S."/>
            <person name="Cochrane G."/>
            <person name="Meng A."/>
            <person name="Brown T."/>
            <person name="Cohen L."/>
        </authorList>
    </citation>
    <scope>NUCLEOTIDE SEQUENCE</scope>
    <source>
        <strain evidence="5">RCC856</strain>
    </source>
</reference>
<dbReference type="SMART" id="SM00360">
    <property type="entry name" value="RRM"/>
    <property type="match status" value="1"/>
</dbReference>
<dbReference type="EMBL" id="HBHU01002395">
    <property type="protein sequence ID" value="CAE0012019.1"/>
    <property type="molecule type" value="Transcribed_RNA"/>
</dbReference>
<dbReference type="InterPro" id="IPR035979">
    <property type="entry name" value="RBD_domain_sf"/>
</dbReference>
<feature type="compositionally biased region" description="Gly residues" evidence="3">
    <location>
        <begin position="206"/>
        <end position="217"/>
    </location>
</feature>
<organism evidence="5">
    <name type="scientific">Chloropicon laureae</name>
    <dbReference type="NCBI Taxonomy" id="464258"/>
    <lineage>
        <taxon>Eukaryota</taxon>
        <taxon>Viridiplantae</taxon>
        <taxon>Chlorophyta</taxon>
        <taxon>Chloropicophyceae</taxon>
        <taxon>Chloropicales</taxon>
        <taxon>Chloropicaceae</taxon>
        <taxon>Chloropicon</taxon>
    </lineage>
</organism>
<evidence type="ECO:0000313" key="5">
    <source>
        <dbReference type="EMBL" id="CAE0012019.1"/>
    </source>
</evidence>
<name>A0A7S2YYN6_9CHLO</name>
<dbReference type="PANTHER" id="PTHR19965">
    <property type="entry name" value="RNA AND EXPORT FACTOR BINDING PROTEIN"/>
    <property type="match status" value="1"/>
</dbReference>
<feature type="region of interest" description="Disordered" evidence="3">
    <location>
        <begin position="20"/>
        <end position="46"/>
    </location>
</feature>
<proteinExistence type="predicted"/>
<feature type="region of interest" description="Disordered" evidence="3">
    <location>
        <begin position="198"/>
        <end position="217"/>
    </location>
</feature>
<dbReference type="InterPro" id="IPR012677">
    <property type="entry name" value="Nucleotide-bd_a/b_plait_sf"/>
</dbReference>
<dbReference type="AlphaFoldDB" id="A0A7S2YYN6"/>
<protein>
    <recommendedName>
        <fullName evidence="4">RRM domain-containing protein</fullName>
    </recommendedName>
</protein>